<feature type="domain" description="5'-3' DNA helicase ZGRF1-like N-terminal" evidence="2">
    <location>
        <begin position="3"/>
        <end position="72"/>
    </location>
</feature>
<dbReference type="GO" id="GO:0035861">
    <property type="term" value="C:site of double-strand break"/>
    <property type="evidence" value="ECO:0007669"/>
    <property type="project" value="TreeGrafter"/>
</dbReference>
<keyword evidence="4" id="KW-1185">Reference proteome</keyword>
<dbReference type="EMBL" id="CM007381">
    <property type="protein sequence ID" value="ONK79321.1"/>
    <property type="molecule type" value="Genomic_DNA"/>
</dbReference>
<dbReference type="AlphaFoldDB" id="A0A5P1FRH9"/>
<accession>A0A5P1FRH9</accession>
<protein>
    <recommendedName>
        <fullName evidence="2">5'-3' DNA helicase ZGRF1-like N-terminal domain-containing protein</fullName>
    </recommendedName>
</protein>
<feature type="domain" description="5'-3' DNA helicase ZGRF1-like N-terminal" evidence="2">
    <location>
        <begin position="180"/>
        <end position="252"/>
    </location>
</feature>
<feature type="region of interest" description="Disordered" evidence="1">
    <location>
        <begin position="109"/>
        <end position="171"/>
    </location>
</feature>
<dbReference type="Proteomes" id="UP000243459">
    <property type="component" value="Chromosome 1"/>
</dbReference>
<evidence type="ECO:0000313" key="4">
    <source>
        <dbReference type="Proteomes" id="UP000243459"/>
    </source>
</evidence>
<evidence type="ECO:0000259" key="2">
    <source>
        <dbReference type="Pfam" id="PF10382"/>
    </source>
</evidence>
<name>A0A5P1FRH9_ASPOF</name>
<sequence>MKVNRWTATYTKHIKQKRKVYQDGILKLSGDKVLLYDDCEKLIDSRFLKKDELVECGGMLVFDSHLVDIGNPEECHMPSADLNGGGEDVESKERAGAYRRKAFHLEIKKSTLQNLPSKNHSNAVHESKKAIENKRNTRQNEAAPEHSNSISSNNRGNQQTKQCGAGVLQSGPDEAQTTLKEWTALYTTQITQKSKRYHDGILQLVSRGSHMNQVILLNEDGSVLSSKYLKSVECVETGQDYEFHNYLVQICEPCALPGDKSHEGFLQQVDGCRNTGKDVLMANQKITRTKSIINANTQYEHAGVACANPDDGRSTNTHVKSIQEWNALYTTQKTQKAKKYHDGILQLVNCSSHMKQAILFKEDRTILGSQYLKSNECVKTGQMREFANYLIEICEQITPVGDDSPRQPLEEVAGLRSTCKDKLINNRNDHDDKSLLKDVQKGNLGEVTHGANSSSGRSTTISYRPICDVSQILSSLKRPVRTPQSSDALLLDADNKGKVLECNARKPKVDDLTGNISIVISDCQQRPVSHEYSNSSNPLSGVARGTSTAKLDTKNDFIKNQCITNTTGDYKVADGNDNSVANNAQRNSSKAVLPSDILSYGPEDSMSMAEIASPSSSPEDHTDANKKTSIADEIMTLQQEWTSLSHRVLTTGDIKNPIRLKRLGAYSLLHDLKLHLYIRPVWPIVVFVGARECGGHVLQCG</sequence>
<feature type="compositionally biased region" description="Polar residues" evidence="1">
    <location>
        <begin position="146"/>
        <end position="162"/>
    </location>
</feature>
<dbReference type="Gramene" id="ONK79321">
    <property type="protein sequence ID" value="ONK79321"/>
    <property type="gene ID" value="A4U43_C01F5180"/>
</dbReference>
<dbReference type="GO" id="GO:0006302">
    <property type="term" value="P:double-strand break repair"/>
    <property type="evidence" value="ECO:0007669"/>
    <property type="project" value="TreeGrafter"/>
</dbReference>
<dbReference type="InterPro" id="IPR018838">
    <property type="entry name" value="ZGRF1-like_N"/>
</dbReference>
<feature type="compositionally biased region" description="Basic and acidic residues" evidence="1">
    <location>
        <begin position="123"/>
        <end position="135"/>
    </location>
</feature>
<feature type="compositionally biased region" description="Polar residues" evidence="1">
    <location>
        <begin position="110"/>
        <end position="122"/>
    </location>
</feature>
<dbReference type="InterPro" id="IPR052800">
    <property type="entry name" value="DNA_Repair_Helicase_ZGRF1"/>
</dbReference>
<organism evidence="3 4">
    <name type="scientific">Asparagus officinalis</name>
    <name type="common">Garden asparagus</name>
    <dbReference type="NCBI Taxonomy" id="4686"/>
    <lineage>
        <taxon>Eukaryota</taxon>
        <taxon>Viridiplantae</taxon>
        <taxon>Streptophyta</taxon>
        <taxon>Embryophyta</taxon>
        <taxon>Tracheophyta</taxon>
        <taxon>Spermatophyta</taxon>
        <taxon>Magnoliopsida</taxon>
        <taxon>Liliopsida</taxon>
        <taxon>Asparagales</taxon>
        <taxon>Asparagaceae</taxon>
        <taxon>Asparagoideae</taxon>
        <taxon>Asparagus</taxon>
    </lineage>
</organism>
<evidence type="ECO:0000313" key="3">
    <source>
        <dbReference type="EMBL" id="ONK79321.1"/>
    </source>
</evidence>
<dbReference type="PANTHER" id="PTHR28535:SF1">
    <property type="entry name" value="PROTEIN ZGRF1"/>
    <property type="match status" value="1"/>
</dbReference>
<evidence type="ECO:0000256" key="1">
    <source>
        <dbReference type="SAM" id="MobiDB-lite"/>
    </source>
</evidence>
<proteinExistence type="predicted"/>
<dbReference type="GO" id="GO:0005634">
    <property type="term" value="C:nucleus"/>
    <property type="evidence" value="ECO:0007669"/>
    <property type="project" value="TreeGrafter"/>
</dbReference>
<reference evidence="4" key="1">
    <citation type="journal article" date="2017" name="Nat. Commun.">
        <title>The asparagus genome sheds light on the origin and evolution of a young Y chromosome.</title>
        <authorList>
            <person name="Harkess A."/>
            <person name="Zhou J."/>
            <person name="Xu C."/>
            <person name="Bowers J.E."/>
            <person name="Van der Hulst R."/>
            <person name="Ayyampalayam S."/>
            <person name="Mercati F."/>
            <person name="Riccardi P."/>
            <person name="McKain M.R."/>
            <person name="Kakrana A."/>
            <person name="Tang H."/>
            <person name="Ray J."/>
            <person name="Groenendijk J."/>
            <person name="Arikit S."/>
            <person name="Mathioni S.M."/>
            <person name="Nakano M."/>
            <person name="Shan H."/>
            <person name="Telgmann-Rauber A."/>
            <person name="Kanno A."/>
            <person name="Yue Z."/>
            <person name="Chen H."/>
            <person name="Li W."/>
            <person name="Chen Y."/>
            <person name="Xu X."/>
            <person name="Zhang Y."/>
            <person name="Luo S."/>
            <person name="Chen H."/>
            <person name="Gao J."/>
            <person name="Mao Z."/>
            <person name="Pires J.C."/>
            <person name="Luo M."/>
            <person name="Kudrna D."/>
            <person name="Wing R.A."/>
            <person name="Meyers B.C."/>
            <person name="Yi K."/>
            <person name="Kong H."/>
            <person name="Lavrijsen P."/>
            <person name="Sunseri F."/>
            <person name="Falavigna A."/>
            <person name="Ye Y."/>
            <person name="Leebens-Mack J.H."/>
            <person name="Chen G."/>
        </authorList>
    </citation>
    <scope>NUCLEOTIDE SEQUENCE [LARGE SCALE GENOMIC DNA]</scope>
    <source>
        <strain evidence="4">cv. DH0086</strain>
    </source>
</reference>
<dbReference type="OrthoDB" id="6513042at2759"/>
<feature type="domain" description="5'-3' DNA helicase ZGRF1-like N-terminal" evidence="2">
    <location>
        <begin position="322"/>
        <end position="397"/>
    </location>
</feature>
<dbReference type="Pfam" id="PF10382">
    <property type="entry name" value="ZGRF1-like_N"/>
    <property type="match status" value="3"/>
</dbReference>
<dbReference type="PANTHER" id="PTHR28535">
    <property type="entry name" value="ZINC FINGER GRF-TYPE CONTAINING 1"/>
    <property type="match status" value="1"/>
</dbReference>
<gene>
    <name evidence="3" type="ORF">A4U43_C01F5180</name>
</gene>